<reference evidence="2" key="3">
    <citation type="submission" date="2023-04" db="EMBL/GenBank/DDBJ databases">
        <title>WGS assembly of Eucalyptus grandis.</title>
        <authorList>
            <person name="Myburg A."/>
            <person name="Grattapaglia D."/>
            <person name="Tuskan G."/>
            <person name="Hellsten U."/>
            <person name="Hayes R."/>
            <person name="Grimwood J."/>
            <person name="Jenkins J."/>
            <person name="Lindquist E."/>
            <person name="Tice H."/>
            <person name="Bauer D."/>
            <person name="Goodstein D."/>
            <person name="Dubchak I."/>
            <person name="Poliakov A."/>
            <person name="Mizrachi E."/>
            <person name="Kullan A."/>
            <person name="Hussey S."/>
            <person name="Pinard D."/>
            <person name="Van D."/>
            <person name="Singh P."/>
            <person name="Van J."/>
            <person name="Silva-Junior O."/>
            <person name="Togawa R."/>
            <person name="Pappas M."/>
            <person name="Faria D."/>
            <person name="Sansaloni C."/>
            <person name="Petroli C."/>
            <person name="Yang X."/>
            <person name="Ranjan P."/>
            <person name="Tschaplinski T."/>
            <person name="Ye C."/>
            <person name="Li T."/>
            <person name="Sterck L."/>
            <person name="Vanneste K."/>
            <person name="Murat F."/>
            <person name="Soler M."/>
            <person name="Clemente H."/>
            <person name="Saidi N."/>
            <person name="Cassan-Wang H."/>
            <person name="Dunand C."/>
            <person name="Hefer C."/>
            <person name="Bornberg-Bauer E."/>
            <person name="Kersting A."/>
            <person name="Vining K."/>
            <person name="Amarasinghe V."/>
            <person name="Ranik M."/>
            <person name="Naithani S."/>
            <person name="Elser J."/>
            <person name="Boyd A."/>
            <person name="Liston A."/>
            <person name="Spatafora J."/>
            <person name="Dharmwardhana P."/>
            <person name="Raja R."/>
            <person name="Sullivan C."/>
            <person name="Romanel E."/>
            <person name="Alves-Ferreira M."/>
            <person name="Kulheim C."/>
            <person name="Foley W."/>
            <person name="Carocha V."/>
            <person name="Paiva J."/>
            <person name="Kudrna D."/>
            <person name="Brommonschenkel S."/>
            <person name="Pasquali G."/>
            <person name="Byrne M."/>
            <person name="Rigault P."/>
            <person name="Tibbits J."/>
            <person name="Spokevicius A."/>
            <person name="Jones R."/>
            <person name="Steane D."/>
            <person name="Vaillancourt R."/>
            <person name="Potts B."/>
            <person name="Joubert F."/>
            <person name="Barry K."/>
            <person name="Pappas G."/>
            <person name="Strauss S."/>
            <person name="Jaiswal P."/>
            <person name="Grima-Pettenati J."/>
            <person name="Salse J."/>
            <person name="Van D."/>
            <person name="Rokhsar D."/>
            <person name="Schmutz J."/>
        </authorList>
    </citation>
    <scope>NUCLEOTIDE SEQUENCE</scope>
    <source>
        <tissue evidence="2">Leaf extractions</tissue>
    </source>
</reference>
<dbReference type="PANTHER" id="PTHR40891:SF1">
    <property type="entry name" value="DUF295 DOMAIN-CONTAINING PROTEIN"/>
    <property type="match status" value="1"/>
</dbReference>
<organism evidence="3">
    <name type="scientific">Eucalyptus grandis</name>
    <name type="common">Flooded gum</name>
    <dbReference type="NCBI Taxonomy" id="71139"/>
    <lineage>
        <taxon>Eukaryota</taxon>
        <taxon>Viridiplantae</taxon>
        <taxon>Streptophyta</taxon>
        <taxon>Embryophyta</taxon>
        <taxon>Tracheophyta</taxon>
        <taxon>Spermatophyta</taxon>
        <taxon>Magnoliopsida</taxon>
        <taxon>eudicotyledons</taxon>
        <taxon>Gunneridae</taxon>
        <taxon>Pentapetalae</taxon>
        <taxon>rosids</taxon>
        <taxon>malvids</taxon>
        <taxon>Myrtales</taxon>
        <taxon>Myrtaceae</taxon>
        <taxon>Myrtoideae</taxon>
        <taxon>Eucalypteae</taxon>
        <taxon>Eucalyptus</taxon>
    </lineage>
</organism>
<dbReference type="Proteomes" id="UP000030711">
    <property type="component" value="Unassembled WGS sequence"/>
</dbReference>
<dbReference type="EMBL" id="MU848576">
    <property type="protein sequence ID" value="KAK2632303.1"/>
    <property type="molecule type" value="Genomic_DNA"/>
</dbReference>
<gene>
    <name evidence="3" type="ORF">EUGRSUZ_L01740</name>
</gene>
<reference evidence="3" key="1">
    <citation type="submission" date="2013-07" db="EMBL/GenBank/DDBJ databases">
        <title>The genome of Eucalyptus grandis.</title>
        <authorList>
            <person name="Schmutz J."/>
            <person name="Hayes R."/>
            <person name="Myburg A."/>
            <person name="Tuskan G."/>
            <person name="Grattapaglia D."/>
            <person name="Rokhsar D.S."/>
        </authorList>
    </citation>
    <scope>NUCLEOTIDE SEQUENCE</scope>
    <source>
        <tissue evidence="3">Leaf extractions</tissue>
    </source>
</reference>
<dbReference type="eggNOG" id="ENOG502SSYC">
    <property type="taxonomic scope" value="Eukaryota"/>
</dbReference>
<name>A0A058ZSC6_EUCGR</name>
<dbReference type="PANTHER" id="PTHR40891">
    <property type="entry name" value="DUF295 DOMAIN-CONTAINING PROTEIN"/>
    <property type="match status" value="1"/>
</dbReference>
<evidence type="ECO:0000313" key="3">
    <source>
        <dbReference type="EMBL" id="KCW44718.1"/>
    </source>
</evidence>
<reference evidence="2" key="2">
    <citation type="journal article" date="2014" name="Nature">
        <title>The genome of Eucalyptus grandis.</title>
        <authorList>
            <person name="Myburg A.A."/>
            <person name="Grattapaglia D."/>
            <person name="Tuskan G.A."/>
            <person name="Hellsten U."/>
            <person name="Hayes R.D."/>
            <person name="Grimwood J."/>
            <person name="Jenkins J."/>
            <person name="Lindquist E."/>
            <person name="Tice H."/>
            <person name="Bauer D."/>
            <person name="Goodstein D.M."/>
            <person name="Dubchak I."/>
            <person name="Poliakov A."/>
            <person name="Mizrachi E."/>
            <person name="Kullan A.R."/>
            <person name="Hussey S.G."/>
            <person name="Pinard D."/>
            <person name="van der Merwe K."/>
            <person name="Singh P."/>
            <person name="van Jaarsveld I."/>
            <person name="Silva-Junior O.B."/>
            <person name="Togawa R.C."/>
            <person name="Pappas M.R."/>
            <person name="Faria D.A."/>
            <person name="Sansaloni C.P."/>
            <person name="Petroli C.D."/>
            <person name="Yang X."/>
            <person name="Ranjan P."/>
            <person name="Tschaplinski T.J."/>
            <person name="Ye C.Y."/>
            <person name="Li T."/>
            <person name="Sterck L."/>
            <person name="Vanneste K."/>
            <person name="Murat F."/>
            <person name="Soler M."/>
            <person name="Clemente H.S."/>
            <person name="Saidi N."/>
            <person name="Cassan-Wang H."/>
            <person name="Dunand C."/>
            <person name="Hefer C.A."/>
            <person name="Bornberg-Bauer E."/>
            <person name="Kersting A.R."/>
            <person name="Vining K."/>
            <person name="Amarasinghe V."/>
            <person name="Ranik M."/>
            <person name="Naithani S."/>
            <person name="Elser J."/>
            <person name="Boyd A.E."/>
            <person name="Liston A."/>
            <person name="Spatafora J.W."/>
            <person name="Dharmwardhana P."/>
            <person name="Raja R."/>
            <person name="Sullivan C."/>
            <person name="Romanel E."/>
            <person name="Alves-Ferreira M."/>
            <person name="Kulheim C."/>
            <person name="Foley W."/>
            <person name="Carocha V."/>
            <person name="Paiva J."/>
            <person name="Kudrna D."/>
            <person name="Brommonschenkel S.H."/>
            <person name="Pasquali G."/>
            <person name="Byrne M."/>
            <person name="Rigault P."/>
            <person name="Tibbits J."/>
            <person name="Spokevicius A."/>
            <person name="Jones R.C."/>
            <person name="Steane D.A."/>
            <person name="Vaillancourt R.E."/>
            <person name="Potts B.M."/>
            <person name="Joubert F."/>
            <person name="Barry K."/>
            <person name="Pappas G.J."/>
            <person name="Strauss S.H."/>
            <person name="Jaiswal P."/>
            <person name="Grima-Pettenati J."/>
            <person name="Salse J."/>
            <person name="Van de Peer Y."/>
            <person name="Rokhsar D.S."/>
            <person name="Schmutz J."/>
        </authorList>
    </citation>
    <scope>NUCLEOTIDE SEQUENCE</scope>
    <source>
        <tissue evidence="2">Leaf extractions</tissue>
    </source>
</reference>
<keyword evidence="4" id="KW-1185">Reference proteome</keyword>
<evidence type="ECO:0000313" key="4">
    <source>
        <dbReference type="Proteomes" id="UP000030711"/>
    </source>
</evidence>
<dbReference type="AlphaFoldDB" id="A0A058ZSC6"/>
<dbReference type="InParanoid" id="A0A058ZSC6"/>
<dbReference type="EMBL" id="KK199092">
    <property type="protein sequence ID" value="KCW44718.1"/>
    <property type="molecule type" value="Genomic_DNA"/>
</dbReference>
<sequence length="260" mass="29765">MIPDLRNKFILATSRREWLFVEDRDSDDCSLWNPASLEKIRLPPLEDLACSSCFLSSSPSDPQSFVLVVDVRKNVIGYCKPGEDTFRRHNVEPSISRATIFKEEIFLMLENCELAIADVENSELRVRALGNKDINWSNPGCIPATRDYLISSDEDLLVVSEMIYTLPMGQIYGFIVFRMNFTEGIWEELKSIGDRTIFLSTCGGISCSLKDSRVKKNAIYFVQHDDRHIHMYDLEDQSISKASPCSNIDYHSSDLQWIML</sequence>
<dbReference type="Gramene" id="KCW44718">
    <property type="protein sequence ID" value="KCW44718"/>
    <property type="gene ID" value="EUGRSUZ_L01740"/>
</dbReference>
<evidence type="ECO:0000313" key="2">
    <source>
        <dbReference type="EMBL" id="KAK2632303.1"/>
    </source>
</evidence>
<protein>
    <recommendedName>
        <fullName evidence="1">KIB1-4 beta-propeller domain-containing protein</fullName>
    </recommendedName>
</protein>
<dbReference type="InterPro" id="IPR005174">
    <property type="entry name" value="KIB1-4_b-propeller"/>
</dbReference>
<dbReference type="Pfam" id="PF03478">
    <property type="entry name" value="Beta-prop_KIB1-4"/>
    <property type="match status" value="1"/>
</dbReference>
<accession>A0A058ZSC6</accession>
<reference evidence="2" key="4">
    <citation type="submission" date="2023-07" db="EMBL/GenBank/DDBJ databases">
        <authorList>
            <person name="Myburg A.A."/>
            <person name="Grattapaglia D."/>
            <person name="Tuskan G.A."/>
            <person name="Hellsten U."/>
            <person name="Hayes R.D."/>
            <person name="Grimwood J."/>
            <person name="Jenkins J."/>
            <person name="Lindquist E."/>
            <person name="Tice H."/>
            <person name="Bauer D."/>
            <person name="Goodstein D.M."/>
            <person name="Dubchak I."/>
            <person name="Poliakov A."/>
            <person name="Mizrachi E."/>
            <person name="Kullan A.R."/>
            <person name="Hussey S.G."/>
            <person name="Pinard D."/>
            <person name="Van D.M."/>
            <person name="Singh P."/>
            <person name="Van J.I."/>
            <person name="Silva-Junior O.B."/>
            <person name="Togawa R.C."/>
            <person name="Pappas M.R."/>
            <person name="Faria D.A."/>
            <person name="Sansaloni C.P."/>
            <person name="Petroli C.D."/>
            <person name="Yang X."/>
            <person name="Ranjan P."/>
            <person name="Tschaplinski T.J."/>
            <person name="Ye C.Y."/>
            <person name="Li T."/>
            <person name="Sterck L."/>
            <person name="Vanneste K."/>
            <person name="Murat F."/>
            <person name="Soler M."/>
            <person name="Clemente H.S."/>
            <person name="Saidi N."/>
            <person name="Cassan-Wang H."/>
            <person name="Dunand C."/>
            <person name="Hefer C.A."/>
            <person name="Bornberg-Bauer E."/>
            <person name="Kersting A.R."/>
            <person name="Vining K."/>
            <person name="Amarasinghe V."/>
            <person name="Ranik M."/>
            <person name="Naithani S."/>
            <person name="Elser J."/>
            <person name="Boyd A.E."/>
            <person name="Liston A."/>
            <person name="Spatafora J.W."/>
            <person name="Dharmwardhana P."/>
            <person name="Raja R."/>
            <person name="Sullivan C."/>
            <person name="Romanel E."/>
            <person name="Alves-Ferreira M."/>
            <person name="Kulheim C."/>
            <person name="Foley W."/>
            <person name="Carocha V."/>
            <person name="Paiva J."/>
            <person name="Kudrna D."/>
            <person name="Brommonschenkel S.H."/>
            <person name="Pasquali G."/>
            <person name="Byrne M."/>
            <person name="Rigault P."/>
            <person name="Tibbits J."/>
            <person name="Spokevicius A."/>
            <person name="Jones R.C."/>
            <person name="Steane D.A."/>
            <person name="Vaillancourt R.E."/>
            <person name="Potts B.M."/>
            <person name="Joubert F."/>
            <person name="Barry K."/>
            <person name="Pappas G.J."/>
            <person name="Strauss S.H."/>
            <person name="Jaiswal P."/>
            <person name="Grima-Pettenati J."/>
            <person name="Salse J."/>
            <person name="Van D.P."/>
            <person name="Rokhsar D.S."/>
            <person name="Schmutz J."/>
        </authorList>
    </citation>
    <scope>NUCLEOTIDE SEQUENCE</scope>
    <source>
        <tissue evidence="2">Leaf extractions</tissue>
    </source>
</reference>
<proteinExistence type="predicted"/>
<feature type="domain" description="KIB1-4 beta-propeller" evidence="1">
    <location>
        <begin position="3"/>
        <end position="233"/>
    </location>
</feature>
<dbReference type="OMA" id="FLMLENC"/>
<evidence type="ECO:0000259" key="1">
    <source>
        <dbReference type="Pfam" id="PF03478"/>
    </source>
</evidence>